<feature type="transmembrane region" description="Helical" evidence="2">
    <location>
        <begin position="46"/>
        <end position="67"/>
    </location>
</feature>
<sequence length="459" mass="51307">MSDKKHIDRLFQEQLKDLDKAPDPKVWNAIEQKLKEKKKTKRIIPIWWYGTGAAALLILSLALIRFINQENTLTPFSPNIIIADTPESDTSNTNRPTKHLIDSIKTKSAFKNKAKISNITTTKPNIKKTKKILEHSKNNALQPTYTFSKQQSSPTDNTVATKESNNIDNKNNTALTHTPTEQKQATPDKTTTEEQPPNTLSIEEAIASTEPTPKEKKQTKKWDIQPNVAPVYYNSFGSGSHLDDQFINNSKTGEINTSYGVNVGYAVNERLKIRSGVNNLSLSFNTNDIVSSSNTLASHTSNIANLAVSNQGENLAFFSNNNSSSFLDTPFVTSTSSSSSSSEINQSISYFEVPLELEYHLVNTRIRISLIGGFSTFILDNNRVYSESNNNRVYIGEATNINTISFSTNFGIGLDYNLTKRLNINLEPTFKYQLNAFSNTSGSFRPYIIGVYTGFNYQF</sequence>
<dbReference type="SUPFAM" id="SSF56925">
    <property type="entry name" value="OMPA-like"/>
    <property type="match status" value="1"/>
</dbReference>
<dbReference type="RefSeq" id="WP_143380013.1">
    <property type="nucleotide sequence ID" value="NZ_CP041637.1"/>
</dbReference>
<keyword evidence="2" id="KW-1133">Transmembrane helix</keyword>
<keyword evidence="4" id="KW-1185">Reference proteome</keyword>
<protein>
    <submittedName>
        <fullName evidence="3">Porin family protein</fullName>
    </submittedName>
</protein>
<evidence type="ECO:0000256" key="2">
    <source>
        <dbReference type="SAM" id="Phobius"/>
    </source>
</evidence>
<evidence type="ECO:0000313" key="3">
    <source>
        <dbReference type="EMBL" id="QDO93107.1"/>
    </source>
</evidence>
<keyword evidence="2" id="KW-0472">Membrane</keyword>
<dbReference type="EMBL" id="CP041637">
    <property type="protein sequence ID" value="QDO93107.1"/>
    <property type="molecule type" value="Genomic_DNA"/>
</dbReference>
<dbReference type="InterPro" id="IPR011250">
    <property type="entry name" value="OMP/PagP_B-barrel"/>
</dbReference>
<accession>A0A516GNL3</accession>
<evidence type="ECO:0000256" key="1">
    <source>
        <dbReference type="SAM" id="MobiDB-lite"/>
    </source>
</evidence>
<feature type="compositionally biased region" description="Basic and acidic residues" evidence="1">
    <location>
        <begin position="212"/>
        <end position="221"/>
    </location>
</feature>
<dbReference type="AlphaFoldDB" id="A0A516GNL3"/>
<dbReference type="KEGG" id="fop:FNB79_03650"/>
<reference evidence="3 4" key="1">
    <citation type="submission" date="2019-07" db="EMBL/GenBank/DDBJ databases">
        <title>Genome sequencing for Formosa sp. PS13.</title>
        <authorList>
            <person name="Park S.-J."/>
        </authorList>
    </citation>
    <scope>NUCLEOTIDE SEQUENCE [LARGE SCALE GENOMIC DNA]</scope>
    <source>
        <strain evidence="3 4">PS13</strain>
    </source>
</reference>
<proteinExistence type="predicted"/>
<dbReference type="Proteomes" id="UP000319209">
    <property type="component" value="Chromosome"/>
</dbReference>
<feature type="compositionally biased region" description="Polar residues" evidence="1">
    <location>
        <begin position="138"/>
        <end position="201"/>
    </location>
</feature>
<dbReference type="OrthoDB" id="1113942at2"/>
<keyword evidence="2" id="KW-0812">Transmembrane</keyword>
<evidence type="ECO:0000313" key="4">
    <source>
        <dbReference type="Proteomes" id="UP000319209"/>
    </source>
</evidence>
<organism evidence="3 4">
    <name type="scientific">Formosa sediminum</name>
    <dbReference type="NCBI Taxonomy" id="2594004"/>
    <lineage>
        <taxon>Bacteria</taxon>
        <taxon>Pseudomonadati</taxon>
        <taxon>Bacteroidota</taxon>
        <taxon>Flavobacteriia</taxon>
        <taxon>Flavobacteriales</taxon>
        <taxon>Flavobacteriaceae</taxon>
        <taxon>Formosa</taxon>
    </lineage>
</organism>
<feature type="region of interest" description="Disordered" evidence="1">
    <location>
        <begin position="137"/>
        <end position="221"/>
    </location>
</feature>
<gene>
    <name evidence="3" type="ORF">FNB79_03650</name>
</gene>
<name>A0A516GNL3_9FLAO</name>